<gene>
    <name evidence="1" type="primary">rps2</name>
</gene>
<evidence type="ECO:0000313" key="1">
    <source>
        <dbReference type="EMBL" id="AAS79065.1"/>
    </source>
</evidence>
<protein>
    <submittedName>
        <fullName evidence="1">Ribosomal protein S2</fullName>
    </submittedName>
</protein>
<dbReference type="EMBL" id="AY500368">
    <property type="protein sequence ID" value="AAS79065.1"/>
    <property type="molecule type" value="Genomic_DNA"/>
</dbReference>
<keyword evidence="1" id="KW-0496">Mitochondrion</keyword>
<dbReference type="GeneID" id="3860853"/>
<dbReference type="GO" id="GO:0005840">
    <property type="term" value="C:ribosome"/>
    <property type="evidence" value="ECO:0007669"/>
    <property type="project" value="UniProtKB-KW"/>
</dbReference>
<sequence>MRLKVNKLKYNNFYSVFVNNLGYVGPNSRCIDKSLYPFLIGHRNKVCYLDIWANLGGLKDSFKVLCNVVSNRGKILLVGGDISFVSLLLCLSSLEGFNIVVSPWDFSQIRNKLYLDLIVIHEVDKASIAESEGKFVPHIVVNGLNIKSVPYPCNVSLSNSTISNWYLYALINSCRKGFYTRNKNFNEI</sequence>
<reference evidence="1" key="2">
    <citation type="journal article" date="2006" name="Curr. Genet.">
        <title>Complete mitochondrial genomes of the three brown algae (Heterokonta: Phaeophyceae) Dictyota dichotoma, Fucus vesiculosus and Desmarestia viridis.</title>
        <authorList>
            <person name="Oudot-Le Secq M.P."/>
            <person name="Loiseaux-de Goer S."/>
            <person name="Stam W.T."/>
            <person name="Olsen J.L."/>
        </authorList>
    </citation>
    <scope>NUCLEOTIDE SEQUENCE</scope>
</reference>
<geneLocation type="mitochondrion" evidence="1"/>
<organism evidence="1">
    <name type="scientific">Dictyota dichotoma</name>
    <dbReference type="NCBI Taxonomy" id="2876"/>
    <lineage>
        <taxon>Eukaryota</taxon>
        <taxon>Sar</taxon>
        <taxon>Stramenopiles</taxon>
        <taxon>Ochrophyta</taxon>
        <taxon>PX clade</taxon>
        <taxon>Phaeophyceae</taxon>
        <taxon>Dictyotales</taxon>
        <taxon>Dictyotaceae</taxon>
        <taxon>Dictyota</taxon>
    </lineage>
</organism>
<reference evidence="1" key="1">
    <citation type="submission" date="2003-12" db="EMBL/GenBank/DDBJ databases">
        <authorList>
            <person name="Oudot-Le Secq M.-P."/>
            <person name="Stam W.T."/>
            <person name="Olsen J.L."/>
        </authorList>
    </citation>
    <scope>NUCLEOTIDE SEQUENCE</scope>
</reference>
<keyword evidence="1" id="KW-0689">Ribosomal protein</keyword>
<keyword evidence="1" id="KW-0687">Ribonucleoprotein</keyword>
<proteinExistence type="predicted"/>
<name>Q2TUD1_DICDH</name>
<dbReference type="SUPFAM" id="SSF52313">
    <property type="entry name" value="Ribosomal protein S2"/>
    <property type="match status" value="1"/>
</dbReference>
<dbReference type="AlphaFoldDB" id="Q2TUD1"/>
<dbReference type="InterPro" id="IPR023591">
    <property type="entry name" value="Ribosomal_uS2_flav_dom_sf"/>
</dbReference>
<accession>Q2TUD1</accession>
<dbReference type="RefSeq" id="YP_448679.1">
    <property type="nucleotide sequence ID" value="NC_007685.1"/>
</dbReference>